<feature type="signal peptide" evidence="7">
    <location>
        <begin position="1"/>
        <end position="20"/>
    </location>
</feature>
<dbReference type="AlphaFoldDB" id="A0A9P0FIY2"/>
<dbReference type="GO" id="GO:0005975">
    <property type="term" value="P:carbohydrate metabolic process"/>
    <property type="evidence" value="ECO:0007669"/>
    <property type="project" value="InterPro"/>
</dbReference>
<protein>
    <recommendedName>
        <fullName evidence="8">GH18 domain-containing protein</fullName>
    </recommendedName>
</protein>
<sequence length="440" mass="49210">MGCFKSYVICAFALLVPILADQPKIVCNYETKAHLREGQGKFEVSDLDPALDICTHLQYGYAAINDNTLKLVPLNEQYDVIKDNYRKITDLKSRHPKLKTLLSVGGNEDTTGEGNEKNLKYRELLESSTKRIAFANSAYTLVKSFGFDGIDLAWEFPENKPKKVHSTIGKLWKSFKKTFTGDSILDEKAAEHKDQFVALVRELKNAFKADNFQVSLTVLPNVNSSLFYDPRNLAPNLDFVTIQCFDYYTPQRTPEIADYPAPLYELIDRRPDENCDAQVKFWMQNGFPGSKILLGIPTYGRTWHLTSDAKVDSVPPEGLDGPGEAGPFTKESGILSYPEICMKVGNPHAAKSKPPSPTDFKIIPDATKKRGVYAYRLPTDNQQGIWIGYESPETASIKAEYVKAKGLGGVALDDLTLDDFKGVCGYNRYAILQSVRTTLQ</sequence>
<keyword evidence="3" id="KW-0964">Secreted</keyword>
<dbReference type="GO" id="GO:0004568">
    <property type="term" value="F:chitinase activity"/>
    <property type="evidence" value="ECO:0007669"/>
    <property type="project" value="TreeGrafter"/>
</dbReference>
<dbReference type="Pfam" id="PF00704">
    <property type="entry name" value="Glyco_hydro_18"/>
    <property type="match status" value="1"/>
</dbReference>
<dbReference type="PANTHER" id="PTHR11177">
    <property type="entry name" value="CHITINASE"/>
    <property type="match status" value="1"/>
</dbReference>
<dbReference type="GO" id="GO:0008061">
    <property type="term" value="F:chitin binding"/>
    <property type="evidence" value="ECO:0007669"/>
    <property type="project" value="InterPro"/>
</dbReference>
<dbReference type="SUPFAM" id="SSF54556">
    <property type="entry name" value="Chitinase insertion domain"/>
    <property type="match status" value="1"/>
</dbReference>
<evidence type="ECO:0000259" key="8">
    <source>
        <dbReference type="PROSITE" id="PS51910"/>
    </source>
</evidence>
<dbReference type="InterPro" id="IPR050314">
    <property type="entry name" value="Glycosyl_Hydrlase_18"/>
</dbReference>
<feature type="chain" id="PRO_5040333296" description="GH18 domain-containing protein" evidence="7">
    <location>
        <begin position="21"/>
        <end position="440"/>
    </location>
</feature>
<dbReference type="Gene3D" id="3.20.20.80">
    <property type="entry name" value="Glycosidases"/>
    <property type="match status" value="1"/>
</dbReference>
<dbReference type="SMART" id="SM00636">
    <property type="entry name" value="Glyco_18"/>
    <property type="match status" value="1"/>
</dbReference>
<name>A0A9P0FIY2_BRAAE</name>
<evidence type="ECO:0000256" key="6">
    <source>
        <dbReference type="ARBA" id="ARBA00023180"/>
    </source>
</evidence>
<evidence type="ECO:0000256" key="3">
    <source>
        <dbReference type="ARBA" id="ARBA00022525"/>
    </source>
</evidence>
<dbReference type="InterPro" id="IPR029070">
    <property type="entry name" value="Chitinase_insertion_sf"/>
</dbReference>
<feature type="domain" description="GH18" evidence="8">
    <location>
        <begin position="23"/>
        <end position="440"/>
    </location>
</feature>
<dbReference type="SUPFAM" id="SSF51445">
    <property type="entry name" value="(Trans)glycosidases"/>
    <property type="match status" value="1"/>
</dbReference>
<evidence type="ECO:0000256" key="1">
    <source>
        <dbReference type="ARBA" id="ARBA00004613"/>
    </source>
</evidence>
<evidence type="ECO:0000256" key="4">
    <source>
        <dbReference type="ARBA" id="ARBA00022729"/>
    </source>
</evidence>
<evidence type="ECO:0000256" key="7">
    <source>
        <dbReference type="SAM" id="SignalP"/>
    </source>
</evidence>
<dbReference type="EMBL" id="OV121136">
    <property type="protein sequence ID" value="CAH0556933.1"/>
    <property type="molecule type" value="Genomic_DNA"/>
</dbReference>
<reference evidence="9" key="1">
    <citation type="submission" date="2021-12" db="EMBL/GenBank/DDBJ databases">
        <authorList>
            <person name="King R."/>
        </authorList>
    </citation>
    <scope>NUCLEOTIDE SEQUENCE</scope>
</reference>
<comment type="subcellular location">
    <subcellularLocation>
        <location evidence="1">Secreted</location>
    </subcellularLocation>
</comment>
<dbReference type="GO" id="GO:0006032">
    <property type="term" value="P:chitin catabolic process"/>
    <property type="evidence" value="ECO:0007669"/>
    <property type="project" value="TreeGrafter"/>
</dbReference>
<dbReference type="Proteomes" id="UP001154078">
    <property type="component" value="Chromosome 5"/>
</dbReference>
<dbReference type="PROSITE" id="PS51910">
    <property type="entry name" value="GH18_2"/>
    <property type="match status" value="1"/>
</dbReference>
<dbReference type="Gene3D" id="3.10.50.10">
    <property type="match status" value="1"/>
</dbReference>
<dbReference type="FunFam" id="3.20.20.80:FF:000071">
    <property type="entry name" value="Imaginal disc growth factor"/>
    <property type="match status" value="1"/>
</dbReference>
<dbReference type="InterPro" id="IPR011583">
    <property type="entry name" value="Chitinase_II/V-like_cat"/>
</dbReference>
<dbReference type="OrthoDB" id="76388at2759"/>
<keyword evidence="10" id="KW-1185">Reference proteome</keyword>
<dbReference type="GO" id="GO:0005576">
    <property type="term" value="C:extracellular region"/>
    <property type="evidence" value="ECO:0007669"/>
    <property type="project" value="UniProtKB-SubCell"/>
</dbReference>
<dbReference type="InterPro" id="IPR001223">
    <property type="entry name" value="Glyco_hydro18_cat"/>
</dbReference>
<accession>A0A9P0FIY2</accession>
<evidence type="ECO:0000313" key="9">
    <source>
        <dbReference type="EMBL" id="CAH0556933.1"/>
    </source>
</evidence>
<proteinExistence type="inferred from homology"/>
<keyword evidence="5" id="KW-1015">Disulfide bond</keyword>
<keyword evidence="6" id="KW-0325">Glycoprotein</keyword>
<dbReference type="InterPro" id="IPR017853">
    <property type="entry name" value="GH"/>
</dbReference>
<gene>
    <name evidence="9" type="ORF">MELIAE_LOCUS7760</name>
</gene>
<evidence type="ECO:0000256" key="2">
    <source>
        <dbReference type="ARBA" id="ARBA00006606"/>
    </source>
</evidence>
<evidence type="ECO:0000313" key="10">
    <source>
        <dbReference type="Proteomes" id="UP001154078"/>
    </source>
</evidence>
<comment type="similarity">
    <text evidence="2">Belongs to the glycosyl hydrolase 18 family. IDGF subfamily.</text>
</comment>
<dbReference type="PANTHER" id="PTHR11177:SF235">
    <property type="entry name" value="CHITINASE-LIKE PROTEIN IDGF1-RELATED"/>
    <property type="match status" value="1"/>
</dbReference>
<evidence type="ECO:0000256" key="5">
    <source>
        <dbReference type="ARBA" id="ARBA00023157"/>
    </source>
</evidence>
<organism evidence="9 10">
    <name type="scientific">Brassicogethes aeneus</name>
    <name type="common">Rape pollen beetle</name>
    <name type="synonym">Meligethes aeneus</name>
    <dbReference type="NCBI Taxonomy" id="1431903"/>
    <lineage>
        <taxon>Eukaryota</taxon>
        <taxon>Metazoa</taxon>
        <taxon>Ecdysozoa</taxon>
        <taxon>Arthropoda</taxon>
        <taxon>Hexapoda</taxon>
        <taxon>Insecta</taxon>
        <taxon>Pterygota</taxon>
        <taxon>Neoptera</taxon>
        <taxon>Endopterygota</taxon>
        <taxon>Coleoptera</taxon>
        <taxon>Polyphaga</taxon>
        <taxon>Cucujiformia</taxon>
        <taxon>Nitidulidae</taxon>
        <taxon>Meligethinae</taxon>
        <taxon>Brassicogethes</taxon>
    </lineage>
</organism>
<keyword evidence="4 7" id="KW-0732">Signal</keyword>